<dbReference type="GeneID" id="61366035"/>
<sequence>MTRYRKFLGAELPSAVGRNEKGGLRVADGQEGHLSFGPYMTLEAGDYVAGIYMRRIGSAHPANVSIDVVTDPNEIEIAHLNVPHREILDKIAGMIAVPFSLYGDAKNLQIRVFVPAGVMIEIEELVIIPMRARRWTV</sequence>
<evidence type="ECO:0000313" key="1">
    <source>
        <dbReference type="EMBL" id="MCJ8354401.1"/>
    </source>
</evidence>
<dbReference type="Proteomes" id="UP001202887">
    <property type="component" value="Unassembled WGS sequence"/>
</dbReference>
<reference evidence="1" key="2">
    <citation type="submission" date="2022-03" db="EMBL/GenBank/DDBJ databases">
        <authorList>
            <person name="Ryngajllo M."/>
            <person name="Jacek P."/>
            <person name="Kubiak K."/>
        </authorList>
    </citation>
    <scope>NUCLEOTIDE SEQUENCE</scope>
    <source>
        <strain evidence="1">SI1</strain>
    </source>
</reference>
<evidence type="ECO:0000313" key="2">
    <source>
        <dbReference type="Proteomes" id="UP001202887"/>
    </source>
</evidence>
<dbReference type="RefSeq" id="WP_075624927.1">
    <property type="nucleotide sequence ID" value="NZ_CALLXP010000018.1"/>
</dbReference>
<reference evidence="1" key="1">
    <citation type="journal article" date="2021" name="Polymers (Basel)">
        <title>Highly Stretchable Bacterial Cellulose Produced by Komagataeibacter hansenii SI1.</title>
        <authorList>
            <person name="Cielecka I."/>
            <person name="Ryngajllo M."/>
            <person name="Maniukiewicz W."/>
            <person name="Bielecki S."/>
        </authorList>
    </citation>
    <scope>NUCLEOTIDE SEQUENCE</scope>
    <source>
        <strain evidence="1">SI1</strain>
    </source>
</reference>
<organism evidence="1 2">
    <name type="scientific">Novacetimonas hansenii</name>
    <name type="common">Komagataeibacter hansenii</name>
    <dbReference type="NCBI Taxonomy" id="436"/>
    <lineage>
        <taxon>Bacteria</taxon>
        <taxon>Pseudomonadati</taxon>
        <taxon>Pseudomonadota</taxon>
        <taxon>Alphaproteobacteria</taxon>
        <taxon>Acetobacterales</taxon>
        <taxon>Acetobacteraceae</taxon>
        <taxon>Novacetimonas</taxon>
    </lineage>
</organism>
<comment type="caution">
    <text evidence="1">The sequence shown here is derived from an EMBL/GenBank/DDBJ whole genome shotgun (WGS) entry which is preliminary data.</text>
</comment>
<dbReference type="EMBL" id="JAIBCX010000025">
    <property type="protein sequence ID" value="MCJ8354401.1"/>
    <property type="molecule type" value="Genomic_DNA"/>
</dbReference>
<name>A0AAW5EUE0_NOVHA</name>
<protein>
    <submittedName>
        <fullName evidence="1">Uncharacterized protein</fullName>
    </submittedName>
</protein>
<dbReference type="AlphaFoldDB" id="A0AAW5EUE0"/>
<proteinExistence type="predicted"/>
<accession>A0AAW5EUE0</accession>
<gene>
    <name evidence="1" type="ORF">K1W68_10440</name>
</gene>